<keyword evidence="3" id="KW-0804">Transcription</keyword>
<keyword evidence="2" id="KW-0238">DNA-binding</keyword>
<dbReference type="STRING" id="649639.Bcell_1537"/>
<protein>
    <submittedName>
        <fullName evidence="5">Transcriptional regulator, GntR family</fullName>
    </submittedName>
</protein>
<dbReference type="PANTHER" id="PTHR38445:SF9">
    <property type="entry name" value="HTH-TYPE TRANSCRIPTIONAL REPRESSOR YTRA"/>
    <property type="match status" value="1"/>
</dbReference>
<dbReference type="PANTHER" id="PTHR38445">
    <property type="entry name" value="HTH-TYPE TRANSCRIPTIONAL REPRESSOR YTRA"/>
    <property type="match status" value="1"/>
</dbReference>
<sequence length="132" mass="15333">MWIHLNNEDDRPLYVQIKDQIIRDIVNGAITPGEELPSIRRLAVEAKTSVITIKRAYQDLENEGYIITKRGKGSFVKKTVNNQEYERNKALFFRDTESLIQKGRRLKLSDTDMKQIIIEMLEKRGDSNGKHS</sequence>
<proteinExistence type="predicted"/>
<evidence type="ECO:0000313" key="5">
    <source>
        <dbReference type="EMBL" id="ADU29800.1"/>
    </source>
</evidence>
<dbReference type="PROSITE" id="PS50949">
    <property type="entry name" value="HTH_GNTR"/>
    <property type="match status" value="1"/>
</dbReference>
<dbReference type="HOGENOM" id="CLU_017584_10_4_9"/>
<dbReference type="GO" id="GO:0003677">
    <property type="term" value="F:DNA binding"/>
    <property type="evidence" value="ECO:0007669"/>
    <property type="project" value="UniProtKB-KW"/>
</dbReference>
<dbReference type="Pfam" id="PF00392">
    <property type="entry name" value="GntR"/>
    <property type="match status" value="1"/>
</dbReference>
<dbReference type="InterPro" id="IPR000524">
    <property type="entry name" value="Tscrpt_reg_HTH_GntR"/>
</dbReference>
<dbReference type="InterPro" id="IPR036390">
    <property type="entry name" value="WH_DNA-bd_sf"/>
</dbReference>
<gene>
    <name evidence="5" type="ordered locus">Bcell_1537</name>
</gene>
<dbReference type="CDD" id="cd07377">
    <property type="entry name" value="WHTH_GntR"/>
    <property type="match status" value="1"/>
</dbReference>
<dbReference type="RefSeq" id="WP_013488137.1">
    <property type="nucleotide sequence ID" value="NC_014829.1"/>
</dbReference>
<dbReference type="Gene3D" id="1.10.10.10">
    <property type="entry name" value="Winged helix-like DNA-binding domain superfamily/Winged helix DNA-binding domain"/>
    <property type="match status" value="1"/>
</dbReference>
<dbReference type="EMBL" id="CP002394">
    <property type="protein sequence ID" value="ADU29800.1"/>
    <property type="molecule type" value="Genomic_DNA"/>
</dbReference>
<dbReference type="InterPro" id="IPR036388">
    <property type="entry name" value="WH-like_DNA-bd_sf"/>
</dbReference>
<name>E6TVB6_EVAC2</name>
<dbReference type="GO" id="GO:0003700">
    <property type="term" value="F:DNA-binding transcription factor activity"/>
    <property type="evidence" value="ECO:0007669"/>
    <property type="project" value="InterPro"/>
</dbReference>
<keyword evidence="6" id="KW-1185">Reference proteome</keyword>
<reference evidence="5 6" key="1">
    <citation type="submission" date="2010-12" db="EMBL/GenBank/DDBJ databases">
        <title>Complete sequence of Bacillus cellulosilyticus DSM 2522.</title>
        <authorList>
            <consortium name="US DOE Joint Genome Institute"/>
            <person name="Lucas S."/>
            <person name="Copeland A."/>
            <person name="Lapidus A."/>
            <person name="Cheng J.-F."/>
            <person name="Bruce D."/>
            <person name="Goodwin L."/>
            <person name="Pitluck S."/>
            <person name="Chertkov O."/>
            <person name="Detter J.C."/>
            <person name="Han C."/>
            <person name="Tapia R."/>
            <person name="Land M."/>
            <person name="Hauser L."/>
            <person name="Jeffries C."/>
            <person name="Kyrpides N."/>
            <person name="Ivanova N."/>
            <person name="Mikhailova N."/>
            <person name="Brumm P."/>
            <person name="Mead D."/>
            <person name="Woyke T."/>
        </authorList>
    </citation>
    <scope>NUCLEOTIDE SEQUENCE [LARGE SCALE GENOMIC DNA]</scope>
    <source>
        <strain evidence="6">ATCC 21833 / DSM 2522 / FERM P-1141 / JCM 9156 / N-4</strain>
    </source>
</reference>
<feature type="domain" description="HTH gntR-type" evidence="4">
    <location>
        <begin position="11"/>
        <end position="79"/>
    </location>
</feature>
<dbReference type="eggNOG" id="COG1725">
    <property type="taxonomic scope" value="Bacteria"/>
</dbReference>
<evidence type="ECO:0000256" key="2">
    <source>
        <dbReference type="ARBA" id="ARBA00023125"/>
    </source>
</evidence>
<evidence type="ECO:0000313" key="6">
    <source>
        <dbReference type="Proteomes" id="UP000001401"/>
    </source>
</evidence>
<accession>E6TVB6</accession>
<evidence type="ECO:0000256" key="1">
    <source>
        <dbReference type="ARBA" id="ARBA00023015"/>
    </source>
</evidence>
<dbReference type="KEGG" id="bco:Bcell_1537"/>
<keyword evidence="1" id="KW-0805">Transcription regulation</keyword>
<dbReference type="AlphaFoldDB" id="E6TVB6"/>
<organism evidence="5 6">
    <name type="scientific">Evansella cellulosilytica (strain ATCC 21833 / DSM 2522 / FERM P-1141 / JCM 9156 / N-4)</name>
    <name type="common">Bacillus cellulosilyticus</name>
    <dbReference type="NCBI Taxonomy" id="649639"/>
    <lineage>
        <taxon>Bacteria</taxon>
        <taxon>Bacillati</taxon>
        <taxon>Bacillota</taxon>
        <taxon>Bacilli</taxon>
        <taxon>Bacillales</taxon>
        <taxon>Bacillaceae</taxon>
        <taxon>Evansella</taxon>
    </lineage>
</organism>
<dbReference type="SMART" id="SM00345">
    <property type="entry name" value="HTH_GNTR"/>
    <property type="match status" value="1"/>
</dbReference>
<evidence type="ECO:0000259" key="4">
    <source>
        <dbReference type="PROSITE" id="PS50949"/>
    </source>
</evidence>
<evidence type="ECO:0000256" key="3">
    <source>
        <dbReference type="ARBA" id="ARBA00023163"/>
    </source>
</evidence>
<dbReference type="SUPFAM" id="SSF46785">
    <property type="entry name" value="Winged helix' DNA-binding domain"/>
    <property type="match status" value="1"/>
</dbReference>
<dbReference type="Proteomes" id="UP000001401">
    <property type="component" value="Chromosome"/>
</dbReference>
<dbReference type="OrthoDB" id="9801546at2"/>